<keyword evidence="7" id="KW-0997">Cell inner membrane</keyword>
<dbReference type="GO" id="GO:0004519">
    <property type="term" value="F:endonuclease activity"/>
    <property type="evidence" value="ECO:0007669"/>
    <property type="project" value="UniProtKB-KW"/>
</dbReference>
<dbReference type="GO" id="GO:0005737">
    <property type="term" value="C:cytoplasm"/>
    <property type="evidence" value="ECO:0007669"/>
    <property type="project" value="UniProtKB-SubCell"/>
</dbReference>
<keyword evidence="8" id="KW-0698">rRNA processing</keyword>
<dbReference type="CDD" id="cd04453">
    <property type="entry name" value="S1_RNase_E"/>
    <property type="match status" value="1"/>
</dbReference>
<evidence type="ECO:0000256" key="14">
    <source>
        <dbReference type="ARBA" id="ARBA00022801"/>
    </source>
</evidence>
<dbReference type="Gene3D" id="2.40.50.140">
    <property type="entry name" value="Nucleic acid-binding proteins"/>
    <property type="match status" value="1"/>
</dbReference>
<dbReference type="InterPro" id="IPR019307">
    <property type="entry name" value="RNA-bd_AU-1/RNase_E/G"/>
</dbReference>
<sequence length="823" mass="92469">MTKIDQKILINVEDDETRIALIRDSTLDNLYIEQTHRAQKVGNIYCGKVVKVQPSFQAAFIDYGEERHGFLSLSDINFQVYKPNREGRGRPTITHVLKPGQKILVQVIKDEIAHKGASLTTNISLAGRFLVFMPDSDRGGVSRKIEDEDQRARLRHLLKGLGGEDSSAIIRTVGVDRSLTELKRDFMTLRRTWNEIKDEYEDQSAPGLLYQEENAMVRMIRDYYHENITEVVIDEPVAFQRALEFFQAHMPEDQKKLQLYLGEKSLFSSCEIEGQIEVLHHQQVPLPSGGSLVIIPTEALVAIDVNSGRSTQERNIEATALRTNLEATEEVAKQLRLRNLGGLIVVDFIDMDNSKNRLSVEQKMEEAMAADKAKISFGEISKFGLLEMSRQRISGSLSRNSIVLTLANRILRKIHDSAIEQKVLQVHIRLPLELATHLLNVKRQRLTQMEMDYGISISITPDTLLGPEEIPEMEVTLRGQGGGETRTSVPISASDMRDEKPARKGRSKKEVANKDISVATQSDLEQKKEEEQSKKTDGDASKSLTKGKDTKSGKSLNVKQELPDSDSADKKETEEPTVQKKQKTPKIDKKKKINFDKPETKEKTNVLLFESKHEPTKAKDAHKSKKSVLEQVAKKEIEPVTSMYRSVHLEDRPNSANKTKSVFAEKPQKDSVTETPMFSSFHLVDSEKTESKSAASKRETKYLETAENTKSEPAKKFTKTVQQKSTARKSDSAKTVSKAQPNKSKGKTTKSFVKKPKTSRNKVLGLKKETKISKSSRSLDKNKDSSAKSKKDSKAKEKTGKLPKKQKTSKTSAKSPEIKDSAS</sequence>
<evidence type="ECO:0000256" key="4">
    <source>
        <dbReference type="ARBA" id="ARBA00017719"/>
    </source>
</evidence>
<evidence type="ECO:0000313" key="20">
    <source>
        <dbReference type="EMBL" id="SUZ76224.1"/>
    </source>
</evidence>
<protein>
    <recommendedName>
        <fullName evidence="4">Ribonuclease G</fullName>
    </recommendedName>
</protein>
<evidence type="ECO:0000256" key="1">
    <source>
        <dbReference type="ARBA" id="ARBA00001946"/>
    </source>
</evidence>
<dbReference type="GO" id="GO:0004540">
    <property type="term" value="F:RNA nuclease activity"/>
    <property type="evidence" value="ECO:0007669"/>
    <property type="project" value="InterPro"/>
</dbReference>
<evidence type="ECO:0000256" key="3">
    <source>
        <dbReference type="ARBA" id="ARBA00005663"/>
    </source>
</evidence>
<evidence type="ECO:0000256" key="16">
    <source>
        <dbReference type="ARBA" id="ARBA00022884"/>
    </source>
</evidence>
<feature type="compositionally biased region" description="Basic and acidic residues" evidence="18">
    <location>
        <begin position="524"/>
        <end position="552"/>
    </location>
</feature>
<keyword evidence="9" id="KW-0819">tRNA processing</keyword>
<dbReference type="InterPro" id="IPR012340">
    <property type="entry name" value="NA-bd_OB-fold"/>
</dbReference>
<evidence type="ECO:0000256" key="8">
    <source>
        <dbReference type="ARBA" id="ARBA00022552"/>
    </source>
</evidence>
<feature type="region of interest" description="Disordered" evidence="18">
    <location>
        <begin position="475"/>
        <end position="627"/>
    </location>
</feature>
<dbReference type="Gene3D" id="3.40.1260.20">
    <property type="entry name" value="Ribonuclease E, catalytic domain"/>
    <property type="match status" value="1"/>
</dbReference>
<organism evidence="20">
    <name type="scientific">marine metagenome</name>
    <dbReference type="NCBI Taxonomy" id="408172"/>
    <lineage>
        <taxon>unclassified sequences</taxon>
        <taxon>metagenomes</taxon>
        <taxon>ecological metagenomes</taxon>
    </lineage>
</organism>
<dbReference type="GO" id="GO:0019843">
    <property type="term" value="F:rRNA binding"/>
    <property type="evidence" value="ECO:0007669"/>
    <property type="project" value="UniProtKB-KW"/>
</dbReference>
<dbReference type="SMART" id="SM00316">
    <property type="entry name" value="S1"/>
    <property type="match status" value="1"/>
</dbReference>
<feature type="region of interest" description="Disordered" evidence="18">
    <location>
        <begin position="644"/>
        <end position="823"/>
    </location>
</feature>
<dbReference type="GO" id="GO:0006364">
    <property type="term" value="P:rRNA processing"/>
    <property type="evidence" value="ECO:0007669"/>
    <property type="project" value="UniProtKB-KW"/>
</dbReference>
<dbReference type="InterPro" id="IPR003029">
    <property type="entry name" value="S1_domain"/>
</dbReference>
<evidence type="ECO:0000256" key="2">
    <source>
        <dbReference type="ARBA" id="ARBA00004496"/>
    </source>
</evidence>
<keyword evidence="11" id="KW-0479">Metal-binding</keyword>
<dbReference type="GO" id="GO:0046872">
    <property type="term" value="F:metal ion binding"/>
    <property type="evidence" value="ECO:0007669"/>
    <property type="project" value="UniProtKB-KW"/>
</dbReference>
<keyword evidence="10" id="KW-0540">Nuclease</keyword>
<evidence type="ECO:0000256" key="13">
    <source>
        <dbReference type="ARBA" id="ARBA00022759"/>
    </source>
</evidence>
<dbReference type="AlphaFoldDB" id="A0A381QBJ2"/>
<keyword evidence="16" id="KW-0694">RNA-binding</keyword>
<gene>
    <name evidence="20" type="ORF">METZ01_LOCUS29078</name>
</gene>
<dbReference type="GO" id="GO:0008033">
    <property type="term" value="P:tRNA processing"/>
    <property type="evidence" value="ECO:0007669"/>
    <property type="project" value="UniProtKB-KW"/>
</dbReference>
<keyword evidence="13" id="KW-0255">Endonuclease</keyword>
<feature type="compositionally biased region" description="Basic residues" evidence="18">
    <location>
        <begin position="744"/>
        <end position="760"/>
    </location>
</feature>
<comment type="cofactor">
    <cofactor evidence="1">
        <name>Mg(2+)</name>
        <dbReference type="ChEBI" id="CHEBI:18420"/>
    </cofactor>
</comment>
<dbReference type="PANTHER" id="PTHR30001:SF1">
    <property type="entry name" value="RIBONUCLEASE E_G-LIKE PROTEIN, CHLOROPLASTIC"/>
    <property type="match status" value="1"/>
</dbReference>
<dbReference type="EMBL" id="UINC01001270">
    <property type="protein sequence ID" value="SUZ76224.1"/>
    <property type="molecule type" value="Genomic_DNA"/>
</dbReference>
<dbReference type="InterPro" id="IPR048583">
    <property type="entry name" value="RNase_E_G_thioredoxin-like"/>
</dbReference>
<evidence type="ECO:0000256" key="17">
    <source>
        <dbReference type="ARBA" id="ARBA00023136"/>
    </source>
</evidence>
<dbReference type="PANTHER" id="PTHR30001">
    <property type="entry name" value="RIBONUCLEASE"/>
    <property type="match status" value="1"/>
</dbReference>
<dbReference type="NCBIfam" id="TIGR00757">
    <property type="entry name" value="RNaseEG"/>
    <property type="match status" value="1"/>
</dbReference>
<feature type="compositionally biased region" description="Polar residues" evidence="18">
    <location>
        <begin position="733"/>
        <end position="743"/>
    </location>
</feature>
<dbReference type="InterPro" id="IPR004659">
    <property type="entry name" value="RNase_E/G"/>
</dbReference>
<dbReference type="PROSITE" id="PS50126">
    <property type="entry name" value="S1"/>
    <property type="match status" value="1"/>
</dbReference>
<evidence type="ECO:0000256" key="9">
    <source>
        <dbReference type="ARBA" id="ARBA00022694"/>
    </source>
</evidence>
<feature type="domain" description="S1 motif" evidence="19">
    <location>
        <begin position="42"/>
        <end position="122"/>
    </location>
</feature>
<name>A0A381QBJ2_9ZZZZ</name>
<keyword evidence="17" id="KW-0472">Membrane</keyword>
<keyword evidence="6" id="KW-0963">Cytoplasm</keyword>
<evidence type="ECO:0000256" key="11">
    <source>
        <dbReference type="ARBA" id="ARBA00022723"/>
    </source>
</evidence>
<proteinExistence type="inferred from homology"/>
<evidence type="ECO:0000256" key="10">
    <source>
        <dbReference type="ARBA" id="ARBA00022722"/>
    </source>
</evidence>
<reference evidence="20" key="1">
    <citation type="submission" date="2018-05" db="EMBL/GenBank/DDBJ databases">
        <authorList>
            <person name="Lanie J.A."/>
            <person name="Ng W.-L."/>
            <person name="Kazmierczak K.M."/>
            <person name="Andrzejewski T.M."/>
            <person name="Davidsen T.M."/>
            <person name="Wayne K.J."/>
            <person name="Tettelin H."/>
            <person name="Glass J.I."/>
            <person name="Rusch D."/>
            <person name="Podicherti R."/>
            <person name="Tsui H.-C.T."/>
            <person name="Winkler M.E."/>
        </authorList>
    </citation>
    <scope>NUCLEOTIDE SEQUENCE</scope>
</reference>
<dbReference type="Pfam" id="PF00575">
    <property type="entry name" value="S1"/>
    <property type="match status" value="1"/>
</dbReference>
<evidence type="ECO:0000256" key="7">
    <source>
        <dbReference type="ARBA" id="ARBA00022519"/>
    </source>
</evidence>
<evidence type="ECO:0000259" key="19">
    <source>
        <dbReference type="PROSITE" id="PS50126"/>
    </source>
</evidence>
<evidence type="ECO:0000256" key="5">
    <source>
        <dbReference type="ARBA" id="ARBA00022475"/>
    </source>
</evidence>
<dbReference type="SUPFAM" id="SSF50249">
    <property type="entry name" value="Nucleic acid-binding proteins"/>
    <property type="match status" value="1"/>
</dbReference>
<dbReference type="Pfam" id="PF10150">
    <property type="entry name" value="RNase_E_G"/>
    <property type="match status" value="1"/>
</dbReference>
<feature type="compositionally biased region" description="Basic and acidic residues" evidence="18">
    <location>
        <begin position="495"/>
        <end position="513"/>
    </location>
</feature>
<keyword evidence="5" id="KW-1003">Cell membrane</keyword>
<feature type="compositionally biased region" description="Basic and acidic residues" evidence="18">
    <location>
        <begin position="593"/>
        <end position="621"/>
    </location>
</feature>
<feature type="compositionally biased region" description="Basic and acidic residues" evidence="18">
    <location>
        <begin position="567"/>
        <end position="578"/>
    </location>
</feature>
<evidence type="ECO:0000256" key="18">
    <source>
        <dbReference type="SAM" id="MobiDB-lite"/>
    </source>
</evidence>
<keyword evidence="12" id="KW-0699">rRNA-binding</keyword>
<keyword evidence="15" id="KW-0460">Magnesium</keyword>
<evidence type="ECO:0000256" key="6">
    <source>
        <dbReference type="ARBA" id="ARBA00022490"/>
    </source>
</evidence>
<feature type="compositionally biased region" description="Basic and acidic residues" evidence="18">
    <location>
        <begin position="684"/>
        <end position="715"/>
    </location>
</feature>
<feature type="compositionally biased region" description="Basic and acidic residues" evidence="18">
    <location>
        <begin position="766"/>
        <end position="800"/>
    </location>
</feature>
<comment type="subcellular location">
    <subcellularLocation>
        <location evidence="2">Cytoplasm</location>
    </subcellularLocation>
</comment>
<dbReference type="Pfam" id="PF20833">
    <property type="entry name" value="RNase_E_G_Thio"/>
    <property type="match status" value="1"/>
</dbReference>
<feature type="compositionally biased region" description="Basic residues" evidence="18">
    <location>
        <begin position="580"/>
        <end position="592"/>
    </location>
</feature>
<keyword evidence="14" id="KW-0378">Hydrolase</keyword>
<dbReference type="GO" id="GO:0016787">
    <property type="term" value="F:hydrolase activity"/>
    <property type="evidence" value="ECO:0007669"/>
    <property type="project" value="UniProtKB-KW"/>
</dbReference>
<evidence type="ECO:0000256" key="12">
    <source>
        <dbReference type="ARBA" id="ARBA00022730"/>
    </source>
</evidence>
<evidence type="ECO:0000256" key="15">
    <source>
        <dbReference type="ARBA" id="ARBA00022842"/>
    </source>
</evidence>
<comment type="similarity">
    <text evidence="3">Belongs to the RNase E/G family. RNase G subfamily.</text>
</comment>
<accession>A0A381QBJ2</accession>